<dbReference type="AlphaFoldDB" id="A0A147B6I0"/>
<proteinExistence type="predicted"/>
<reference evidence="1" key="1">
    <citation type="submission" date="2016-03" db="EMBL/GenBank/DDBJ databases">
        <title>Gut transcriptome analysis on engorged females of Ornithodoros mimon (Acari: Argasidae) and phylogenetic inferences of soft ticks.</title>
        <authorList>
            <person name="Landulfo G.A."/>
            <person name="Giovanni D."/>
            <person name="Carvalho E."/>
            <person name="Junqueira-de-Azevedo I."/>
            <person name="Patane J."/>
            <person name="Mendoca R."/>
            <person name="Barros-Battesti D."/>
        </authorList>
    </citation>
    <scope>NUCLEOTIDE SEQUENCE</scope>
    <source>
        <strain evidence="1">Females</strain>
        <tissue evidence="1">Gut</tissue>
    </source>
</reference>
<organism evidence="1">
    <name type="scientific">Alectorobius mimon</name>
    <dbReference type="NCBI Taxonomy" id="360319"/>
    <lineage>
        <taxon>Eukaryota</taxon>
        <taxon>Metazoa</taxon>
        <taxon>Ecdysozoa</taxon>
        <taxon>Arthropoda</taxon>
        <taxon>Chelicerata</taxon>
        <taxon>Arachnida</taxon>
        <taxon>Acari</taxon>
        <taxon>Parasitiformes</taxon>
        <taxon>Ixodida</taxon>
        <taxon>Ixodoidea</taxon>
        <taxon>Argasidae</taxon>
        <taxon>Ornithodorinae</taxon>
        <taxon>Alectorobius</taxon>
    </lineage>
</organism>
<evidence type="ECO:0000313" key="1">
    <source>
        <dbReference type="EMBL" id="JAR86393.1"/>
    </source>
</evidence>
<protein>
    <submittedName>
        <fullName evidence="1">Uncharacterized protein</fullName>
    </submittedName>
</protein>
<dbReference type="EMBL" id="GEIB01002092">
    <property type="protein sequence ID" value="JAR86393.1"/>
    <property type="molecule type" value="Transcribed_RNA"/>
</dbReference>
<accession>A0A147B6I0</accession>
<name>A0A147B6I0_9ACAR</name>
<sequence length="65" mass="7336">MILKSFNMLVTAFPFGNLPCTPFAQHSIYLHIASVFSINVLLLRKQRNCDTNLRHSTPMVCIPAC</sequence>